<comment type="caution">
    <text evidence="2">The sequence shown here is derived from an EMBL/GenBank/DDBJ whole genome shotgun (WGS) entry which is preliminary data.</text>
</comment>
<dbReference type="SUPFAM" id="SSF47413">
    <property type="entry name" value="lambda repressor-like DNA-binding domains"/>
    <property type="match status" value="1"/>
</dbReference>
<evidence type="ECO:0008006" key="4">
    <source>
        <dbReference type="Google" id="ProtNLM"/>
    </source>
</evidence>
<dbReference type="InterPro" id="IPR010982">
    <property type="entry name" value="Lambda_DNA-bd_dom_sf"/>
</dbReference>
<keyword evidence="3" id="KW-1185">Reference proteome</keyword>
<organism evidence="2 3">
    <name type="scientific">Chitinimonas prasina</name>
    <dbReference type="NCBI Taxonomy" id="1434937"/>
    <lineage>
        <taxon>Bacteria</taxon>
        <taxon>Pseudomonadati</taxon>
        <taxon>Pseudomonadota</taxon>
        <taxon>Betaproteobacteria</taxon>
        <taxon>Neisseriales</taxon>
        <taxon>Chitinibacteraceae</taxon>
        <taxon>Chitinimonas</taxon>
    </lineage>
</organism>
<reference evidence="3" key="1">
    <citation type="journal article" date="2019" name="Int. J. Syst. Evol. Microbiol.">
        <title>The Global Catalogue of Microorganisms (GCM) 10K type strain sequencing project: providing services to taxonomists for standard genome sequencing and annotation.</title>
        <authorList>
            <consortium name="The Broad Institute Genomics Platform"/>
            <consortium name="The Broad Institute Genome Sequencing Center for Infectious Disease"/>
            <person name="Wu L."/>
            <person name="Ma J."/>
        </authorList>
    </citation>
    <scope>NUCLEOTIDE SEQUENCE [LARGE SCALE GENOMIC DNA]</scope>
    <source>
        <strain evidence="3">NBRC 110044</strain>
    </source>
</reference>
<name>A0ABQ5YK91_9NEIS</name>
<dbReference type="Proteomes" id="UP001156706">
    <property type="component" value="Unassembled WGS sequence"/>
</dbReference>
<proteinExistence type="predicted"/>
<dbReference type="RefSeq" id="WP_284196785.1">
    <property type="nucleotide sequence ID" value="NZ_BSOG01000002.1"/>
</dbReference>
<feature type="region of interest" description="Disordered" evidence="1">
    <location>
        <begin position="107"/>
        <end position="136"/>
    </location>
</feature>
<dbReference type="EMBL" id="BSOG01000002">
    <property type="protein sequence ID" value="GLR13696.1"/>
    <property type="molecule type" value="Genomic_DNA"/>
</dbReference>
<evidence type="ECO:0000313" key="3">
    <source>
        <dbReference type="Proteomes" id="UP001156706"/>
    </source>
</evidence>
<gene>
    <name evidence="2" type="ORF">GCM10007907_24860</name>
</gene>
<evidence type="ECO:0000313" key="2">
    <source>
        <dbReference type="EMBL" id="GLR13696.1"/>
    </source>
</evidence>
<protein>
    <recommendedName>
        <fullName evidence="4">XRE family transcriptional regulator</fullName>
    </recommendedName>
</protein>
<evidence type="ECO:0000256" key="1">
    <source>
        <dbReference type="SAM" id="MobiDB-lite"/>
    </source>
</evidence>
<sequence length="136" mass="14785">MKHTTDYLDMLKTSLGITSDYGLAKVLEVSTGNMSMYRSGARVMDDYTCAKLAERLGVNPMEVIAAANCERDKDPEKREFWTNLYATVTGTLAPALATMAASSTLTSATTGMKRAPTGKPIEALKQWRKGGDSNPR</sequence>
<accession>A0ABQ5YK91</accession>